<dbReference type="Pfam" id="PF22784">
    <property type="entry name" value="PTP-SAK"/>
    <property type="match status" value="1"/>
</dbReference>
<dbReference type="AlphaFoldDB" id="A0A6P7T1C7"/>
<evidence type="ECO:0000259" key="17">
    <source>
        <dbReference type="PROSITE" id="PS50056"/>
    </source>
</evidence>
<protein>
    <recommendedName>
        <fullName evidence="13">Dual specificity protein phosphatase 23</fullName>
        <ecNumber evidence="5">3.1.3.16</ecNumber>
        <ecNumber evidence="4">3.1.3.48</ecNumber>
    </recommendedName>
    <alternativeName>
        <fullName evidence="14">Low molecular mass dual specificity phosphatase 3</fullName>
    </alternativeName>
</protein>
<evidence type="ECO:0000259" key="16">
    <source>
        <dbReference type="PROSITE" id="PS50054"/>
    </source>
</evidence>
<evidence type="ECO:0000256" key="9">
    <source>
        <dbReference type="ARBA" id="ARBA00023242"/>
    </source>
</evidence>
<comment type="catalytic activity">
    <reaction evidence="11">
        <text>O-phospho-L-threonyl-[protein] + H2O = L-threonyl-[protein] + phosphate</text>
        <dbReference type="Rhea" id="RHEA:47004"/>
        <dbReference type="Rhea" id="RHEA-COMP:11060"/>
        <dbReference type="Rhea" id="RHEA-COMP:11605"/>
        <dbReference type="ChEBI" id="CHEBI:15377"/>
        <dbReference type="ChEBI" id="CHEBI:30013"/>
        <dbReference type="ChEBI" id="CHEBI:43474"/>
        <dbReference type="ChEBI" id="CHEBI:61977"/>
        <dbReference type="EC" id="3.1.3.16"/>
    </reaction>
</comment>
<evidence type="ECO:0000256" key="3">
    <source>
        <dbReference type="ARBA" id="ARBA00008601"/>
    </source>
</evidence>
<keyword evidence="18" id="KW-1185">Reference proteome</keyword>
<dbReference type="SMART" id="SM00404">
    <property type="entry name" value="PTPc_motif"/>
    <property type="match status" value="1"/>
</dbReference>
<evidence type="ECO:0000256" key="1">
    <source>
        <dbReference type="ARBA" id="ARBA00004123"/>
    </source>
</evidence>
<evidence type="ECO:0000256" key="11">
    <source>
        <dbReference type="ARBA" id="ARBA00048336"/>
    </source>
</evidence>
<evidence type="ECO:0000256" key="10">
    <source>
        <dbReference type="ARBA" id="ARBA00047761"/>
    </source>
</evidence>
<dbReference type="InterPro" id="IPR029021">
    <property type="entry name" value="Prot-tyrosine_phosphatase-like"/>
</dbReference>
<dbReference type="SMART" id="SM00195">
    <property type="entry name" value="DSPc"/>
    <property type="match status" value="1"/>
</dbReference>
<feature type="domain" description="Tyrosine-protein phosphatase" evidence="16">
    <location>
        <begin position="149"/>
        <end position="294"/>
    </location>
</feature>
<evidence type="ECO:0000256" key="4">
    <source>
        <dbReference type="ARBA" id="ARBA00013064"/>
    </source>
</evidence>
<evidence type="ECO:0000256" key="8">
    <source>
        <dbReference type="ARBA" id="ARBA00022912"/>
    </source>
</evidence>
<evidence type="ECO:0000256" key="15">
    <source>
        <dbReference type="SAM" id="MobiDB-lite"/>
    </source>
</evidence>
<dbReference type="GO" id="GO:0005634">
    <property type="term" value="C:nucleus"/>
    <property type="evidence" value="ECO:0007669"/>
    <property type="project" value="UniProtKB-SubCell"/>
</dbReference>
<dbReference type="RefSeq" id="XP_029643816.1">
    <property type="nucleotide sequence ID" value="XM_029787956.2"/>
</dbReference>
<dbReference type="CDD" id="cd14504">
    <property type="entry name" value="DUSP23"/>
    <property type="match status" value="1"/>
</dbReference>
<accession>A0A6P7T1C7</accession>
<evidence type="ECO:0000256" key="14">
    <source>
        <dbReference type="ARBA" id="ARBA00081937"/>
    </source>
</evidence>
<dbReference type="GO" id="GO:0004725">
    <property type="term" value="F:protein tyrosine phosphatase activity"/>
    <property type="evidence" value="ECO:0007669"/>
    <property type="project" value="UniProtKB-EC"/>
</dbReference>
<feature type="region of interest" description="Disordered" evidence="15">
    <location>
        <begin position="1"/>
        <end position="22"/>
    </location>
</feature>
<dbReference type="Gene3D" id="3.90.190.10">
    <property type="entry name" value="Protein tyrosine phosphatase superfamily"/>
    <property type="match status" value="1"/>
</dbReference>
<comment type="similarity">
    <text evidence="3">Belongs to the protein-tyrosine phosphatase family. Non-receptor class dual specificity subfamily.</text>
</comment>
<gene>
    <name evidence="19" type="primary">LOC115218234</name>
</gene>
<reference evidence="19" key="1">
    <citation type="submission" date="2025-08" db="UniProtKB">
        <authorList>
            <consortium name="RefSeq"/>
        </authorList>
    </citation>
    <scope>IDENTIFICATION</scope>
</reference>
<evidence type="ECO:0000256" key="12">
    <source>
        <dbReference type="ARBA" id="ARBA00053915"/>
    </source>
</evidence>
<evidence type="ECO:0000256" key="13">
    <source>
        <dbReference type="ARBA" id="ARBA00068789"/>
    </source>
</evidence>
<dbReference type="EC" id="3.1.3.48" evidence="4"/>
<dbReference type="InterPro" id="IPR050561">
    <property type="entry name" value="PTP"/>
</dbReference>
<sequence>MMETSAAAVFKGPGPPAPPRSRLKHRDYGQGQQLLGPTTLFRMFHILLSVCVIFGAHLTAAESLQSSTGTTISSDASIEVPCLPTIALDASSTPLAVIPERSGSNKVSKSTSNPDIFPSSMNNNNNNNNDSNQHTKANPAQIIPKIPKNFSWVVDGFLAALGFPNEAANMMYLVKHGIKYLISLTAELTPSLQGFEDKLVWSQIKIKDFSPPTLQQVDEFLKVVEKARSENSAVAIHCAHGKGRTGTMIACYLIKYHNQTASEALRNIRESRPGSVETFQQEELIYMFENQHNQTKMQKGN</sequence>
<evidence type="ECO:0000313" key="18">
    <source>
        <dbReference type="Proteomes" id="UP000515154"/>
    </source>
</evidence>
<organism evidence="18 19">
    <name type="scientific">Octopus sinensis</name>
    <name type="common">East Asian common octopus</name>
    <dbReference type="NCBI Taxonomy" id="2607531"/>
    <lineage>
        <taxon>Eukaryota</taxon>
        <taxon>Metazoa</taxon>
        <taxon>Spiralia</taxon>
        <taxon>Lophotrochozoa</taxon>
        <taxon>Mollusca</taxon>
        <taxon>Cephalopoda</taxon>
        <taxon>Coleoidea</taxon>
        <taxon>Octopodiformes</taxon>
        <taxon>Octopoda</taxon>
        <taxon>Incirrata</taxon>
        <taxon>Octopodidae</taxon>
        <taxon>Octopus</taxon>
    </lineage>
</organism>
<keyword evidence="7" id="KW-0378">Hydrolase</keyword>
<evidence type="ECO:0000256" key="5">
    <source>
        <dbReference type="ARBA" id="ARBA00013081"/>
    </source>
</evidence>
<dbReference type="KEGG" id="osn:115218234"/>
<evidence type="ECO:0000313" key="19">
    <source>
        <dbReference type="RefSeq" id="XP_029643816.1"/>
    </source>
</evidence>
<evidence type="ECO:0000256" key="6">
    <source>
        <dbReference type="ARBA" id="ARBA00022490"/>
    </source>
</evidence>
<dbReference type="PANTHER" id="PTHR23339">
    <property type="entry name" value="TYROSINE SPECIFIC PROTEIN PHOSPHATASE AND DUAL SPECIFICITY PROTEIN PHOSPHATASE"/>
    <property type="match status" value="1"/>
</dbReference>
<dbReference type="Proteomes" id="UP000515154">
    <property type="component" value="Linkage group LG13"/>
</dbReference>
<comment type="function">
    <text evidence="12">Protein phosphatase that mediates dephosphorylation of proteins phosphorylated on Tyr and Ser/Thr residues. In vitro, it can dephosphorylate p44-ERK1 (MAPK3) but not p54 SAPK-beta (MAPK10) in vitro. Able to enhance activation of JNK and p38 (MAPK14).</text>
</comment>
<dbReference type="PROSITE" id="PS50054">
    <property type="entry name" value="TYR_PHOSPHATASE_DUAL"/>
    <property type="match status" value="1"/>
</dbReference>
<dbReference type="PROSITE" id="PS00383">
    <property type="entry name" value="TYR_PHOSPHATASE_1"/>
    <property type="match status" value="1"/>
</dbReference>
<dbReference type="FunFam" id="3.90.190.10:FF:000063">
    <property type="entry name" value="Dual specificity phosphatase 23"/>
    <property type="match status" value="1"/>
</dbReference>
<evidence type="ECO:0000256" key="7">
    <source>
        <dbReference type="ARBA" id="ARBA00022801"/>
    </source>
</evidence>
<feature type="domain" description="Tyrosine specific protein phosphatases" evidence="17">
    <location>
        <begin position="218"/>
        <end position="283"/>
    </location>
</feature>
<dbReference type="InterPro" id="IPR000387">
    <property type="entry name" value="Tyr_Pase_dom"/>
</dbReference>
<name>A0A6P7T1C7_9MOLL</name>
<dbReference type="SUPFAM" id="SSF52799">
    <property type="entry name" value="(Phosphotyrosine protein) phosphatases II"/>
    <property type="match status" value="1"/>
</dbReference>
<evidence type="ECO:0000256" key="2">
    <source>
        <dbReference type="ARBA" id="ARBA00004514"/>
    </source>
</evidence>
<dbReference type="InterPro" id="IPR016130">
    <property type="entry name" value="Tyr_Pase_AS"/>
</dbReference>
<dbReference type="PROSITE" id="PS50056">
    <property type="entry name" value="TYR_PHOSPHATASE_2"/>
    <property type="match status" value="1"/>
</dbReference>
<feature type="compositionally biased region" description="Polar residues" evidence="15">
    <location>
        <begin position="102"/>
        <end position="114"/>
    </location>
</feature>
<dbReference type="InterPro" id="IPR003595">
    <property type="entry name" value="Tyr_Pase_cat"/>
</dbReference>
<proteinExistence type="inferred from homology"/>
<dbReference type="GO" id="GO:0005829">
    <property type="term" value="C:cytosol"/>
    <property type="evidence" value="ECO:0007669"/>
    <property type="project" value="UniProtKB-SubCell"/>
</dbReference>
<comment type="subcellular location">
    <subcellularLocation>
        <location evidence="2">Cytoplasm</location>
        <location evidence="2">Cytosol</location>
    </subcellularLocation>
    <subcellularLocation>
        <location evidence="1">Nucleus</location>
    </subcellularLocation>
</comment>
<keyword evidence="9" id="KW-0539">Nucleus</keyword>
<keyword evidence="8" id="KW-0904">Protein phosphatase</keyword>
<comment type="catalytic activity">
    <reaction evidence="10">
        <text>O-phospho-L-seryl-[protein] + H2O = L-seryl-[protein] + phosphate</text>
        <dbReference type="Rhea" id="RHEA:20629"/>
        <dbReference type="Rhea" id="RHEA-COMP:9863"/>
        <dbReference type="Rhea" id="RHEA-COMP:11604"/>
        <dbReference type="ChEBI" id="CHEBI:15377"/>
        <dbReference type="ChEBI" id="CHEBI:29999"/>
        <dbReference type="ChEBI" id="CHEBI:43474"/>
        <dbReference type="ChEBI" id="CHEBI:83421"/>
        <dbReference type="EC" id="3.1.3.16"/>
    </reaction>
</comment>
<keyword evidence="6" id="KW-0963">Cytoplasm</keyword>
<dbReference type="GO" id="GO:0004722">
    <property type="term" value="F:protein serine/threonine phosphatase activity"/>
    <property type="evidence" value="ECO:0007669"/>
    <property type="project" value="UniProtKB-EC"/>
</dbReference>
<dbReference type="EC" id="3.1.3.16" evidence="5"/>
<feature type="region of interest" description="Disordered" evidence="15">
    <location>
        <begin position="101"/>
        <end position="136"/>
    </location>
</feature>
<dbReference type="InterPro" id="IPR057023">
    <property type="entry name" value="PTP-SAK"/>
</dbReference>
<dbReference type="InterPro" id="IPR020422">
    <property type="entry name" value="TYR_PHOSPHATASE_DUAL_dom"/>
</dbReference>